<accession>U4T736</accession>
<dbReference type="PATRIC" id="fig|1354303.4.peg.1188"/>
<evidence type="ECO:0000313" key="1">
    <source>
        <dbReference type="EMBL" id="ERL55961.1"/>
    </source>
</evidence>
<dbReference type="Proteomes" id="UP000016761">
    <property type="component" value="Unassembled WGS sequence"/>
</dbReference>
<dbReference type="STRING" id="1354303.M917_1205"/>
<reference evidence="1 2" key="1">
    <citation type="journal article" date="2013" name="Genome Announc.">
        <title>Draft Genome Sequence of Psychrobacter aquaticus Strain CMS 56T, Isolated from a Cyanobacterial Mat Sample Collected from Water Bodies in the McMurdo Dry Valley Region of Antarctica.</title>
        <authorList>
            <person name="Reddy G.S."/>
            <person name="Ara S."/>
            <person name="Singh A."/>
            <person name="Kumar Pinnaka A."/>
            <person name="Shivaji S."/>
        </authorList>
    </citation>
    <scope>NUCLEOTIDE SEQUENCE [LARGE SCALE GENOMIC DNA]</scope>
    <source>
        <strain evidence="1 2">CMS 56</strain>
    </source>
</reference>
<dbReference type="AlphaFoldDB" id="U4T736"/>
<comment type="caution">
    <text evidence="1">The sequence shown here is derived from an EMBL/GenBank/DDBJ whole genome shotgun (WGS) entry which is preliminary data.</text>
</comment>
<sequence>MRHHYKNDMTRFATLKSHYFKNYTNPKKYNGLCQTHLAY</sequence>
<keyword evidence="2" id="KW-1185">Reference proteome</keyword>
<organism evidence="1 2">
    <name type="scientific">Psychrobacter aquaticus CMS 56</name>
    <dbReference type="NCBI Taxonomy" id="1354303"/>
    <lineage>
        <taxon>Bacteria</taxon>
        <taxon>Pseudomonadati</taxon>
        <taxon>Pseudomonadota</taxon>
        <taxon>Gammaproteobacteria</taxon>
        <taxon>Moraxellales</taxon>
        <taxon>Moraxellaceae</taxon>
        <taxon>Psychrobacter</taxon>
    </lineage>
</organism>
<dbReference type="EMBL" id="AUSW01000017">
    <property type="protein sequence ID" value="ERL55961.1"/>
    <property type="molecule type" value="Genomic_DNA"/>
</dbReference>
<name>U4T736_9GAMM</name>
<protein>
    <submittedName>
        <fullName evidence="1">Uncharacterized protein</fullName>
    </submittedName>
</protein>
<evidence type="ECO:0000313" key="2">
    <source>
        <dbReference type="Proteomes" id="UP000016761"/>
    </source>
</evidence>
<gene>
    <name evidence="1" type="ORF">M917_1205</name>
</gene>
<proteinExistence type="predicted"/>